<dbReference type="Proteomes" id="UP000256297">
    <property type="component" value="Chromosome CBM2589_b"/>
</dbReference>
<feature type="region of interest" description="Disordered" evidence="1">
    <location>
        <begin position="122"/>
        <end position="177"/>
    </location>
</feature>
<organism evidence="2">
    <name type="scientific">Cupriavidus taiwanensis</name>
    <dbReference type="NCBI Taxonomy" id="164546"/>
    <lineage>
        <taxon>Bacteria</taxon>
        <taxon>Pseudomonadati</taxon>
        <taxon>Pseudomonadota</taxon>
        <taxon>Betaproteobacteria</taxon>
        <taxon>Burkholderiales</taxon>
        <taxon>Burkholderiaceae</taxon>
        <taxon>Cupriavidus</taxon>
    </lineage>
</organism>
<reference evidence="2" key="1">
    <citation type="submission" date="2018-01" db="EMBL/GenBank/DDBJ databases">
        <authorList>
            <person name="Clerissi C."/>
        </authorList>
    </citation>
    <scope>NUCLEOTIDE SEQUENCE</scope>
    <source>
        <strain evidence="2">Cupriavidus taiwanensis STM 3521</strain>
    </source>
</reference>
<feature type="compositionally biased region" description="Low complexity" evidence="1">
    <location>
        <begin position="62"/>
        <end position="72"/>
    </location>
</feature>
<dbReference type="EMBL" id="OFSP01000012">
    <property type="protein sequence ID" value="SOY47667.1"/>
    <property type="molecule type" value="Genomic_DNA"/>
</dbReference>
<protein>
    <submittedName>
        <fullName evidence="2">Uncharacterized protein</fullName>
    </submittedName>
</protein>
<sequence>MRPHQYPPQGLARARRPGHQGQGHVRASGASGRRAAAPSGNPRGAAGGDRRSWRRCDDAALRGNARGCRPAARGGGVAARRDAATRRGGVCRGGVVAAGWAADRGRAQVRLKSMAAAPTLWIRRPSPPAPLPQAGEGSKPSASEGVRACQRPVHSLPSPARGRGVGERAGASTKGPIRNFVYEAYHER</sequence>
<evidence type="ECO:0000313" key="2">
    <source>
        <dbReference type="EMBL" id="SOY47667.1"/>
    </source>
</evidence>
<accession>A0A375BM16</accession>
<feature type="compositionally biased region" description="Basic and acidic residues" evidence="1">
    <location>
        <begin position="48"/>
        <end position="60"/>
    </location>
</feature>
<dbReference type="AlphaFoldDB" id="A0A375BM16"/>
<comment type="caution">
    <text evidence="2">The sequence shown here is derived from an EMBL/GenBank/DDBJ whole genome shotgun (WGS) entry which is preliminary data.</text>
</comment>
<feature type="region of interest" description="Disordered" evidence="1">
    <location>
        <begin position="1"/>
        <end position="87"/>
    </location>
</feature>
<gene>
    <name evidence="2" type="ORF">CBM2589_B20020</name>
</gene>
<feature type="compositionally biased region" description="Low complexity" evidence="1">
    <location>
        <begin position="26"/>
        <end position="40"/>
    </location>
</feature>
<proteinExistence type="predicted"/>
<evidence type="ECO:0000256" key="1">
    <source>
        <dbReference type="SAM" id="MobiDB-lite"/>
    </source>
</evidence>
<name>A0A375BM16_9BURK</name>